<dbReference type="Proteomes" id="UP000516349">
    <property type="component" value="Chromosome"/>
</dbReference>
<keyword evidence="1" id="KW-0472">Membrane</keyword>
<dbReference type="AlphaFoldDB" id="A0A7H1NUZ9"/>
<dbReference type="RefSeq" id="WP_203413753.1">
    <property type="nucleotide sequence ID" value="NZ_CP060244.1"/>
</dbReference>
<keyword evidence="1" id="KW-1133">Transmembrane helix</keyword>
<sequence>MFFLMAGGLLLGAFTLTGERFLSMVIYGFFVGGTVFIALQKQLYANAFSFFPYGVLLSGIPVISAIAMGYCCRRKNPYDMVRSVEGQTNRQKGAIGKVIVTACILVCIPPVKQHVYFDHFIAVAMALVIVGIWQIPRKHSIQDLLLGLWLSTCGLFLLASGGFMGGVSMVSGLFVVLNGFAFLYRKTGNKKIS</sequence>
<keyword evidence="1" id="KW-0812">Transmembrane</keyword>
<feature type="transmembrane region" description="Helical" evidence="1">
    <location>
        <begin position="167"/>
        <end position="184"/>
    </location>
</feature>
<feature type="transmembrane region" description="Helical" evidence="1">
    <location>
        <begin position="51"/>
        <end position="72"/>
    </location>
</feature>
<dbReference type="EMBL" id="CP060244">
    <property type="protein sequence ID" value="QNT79609.1"/>
    <property type="molecule type" value="Genomic_DNA"/>
</dbReference>
<accession>A0A7H1NUZ9</accession>
<name>A0A7H1NUZ9_9PROT</name>
<dbReference type="KEGG" id="ebla:JGUZn3_24090"/>
<protein>
    <submittedName>
        <fullName evidence="2">Uncharacterized protein</fullName>
    </submittedName>
</protein>
<feature type="transmembrane region" description="Helical" evidence="1">
    <location>
        <begin position="117"/>
        <end position="135"/>
    </location>
</feature>
<feature type="transmembrane region" description="Helical" evidence="1">
    <location>
        <begin position="21"/>
        <end position="39"/>
    </location>
</feature>
<gene>
    <name evidence="2" type="ORF">JGUZn3_24090</name>
</gene>
<reference evidence="2 3" key="1">
    <citation type="submission" date="2020-08" db="EMBL/GenBank/DDBJ databases">
        <title>Complete genome sequence of Entomobacter blattae G55GP.</title>
        <authorList>
            <person name="Poehlein A."/>
            <person name="Guzman J."/>
            <person name="Daniel R."/>
            <person name="Vilcinskas A."/>
        </authorList>
    </citation>
    <scope>NUCLEOTIDE SEQUENCE [LARGE SCALE GENOMIC DNA]</scope>
    <source>
        <strain evidence="2 3">G55GP</strain>
    </source>
</reference>
<evidence type="ECO:0000256" key="1">
    <source>
        <dbReference type="SAM" id="Phobius"/>
    </source>
</evidence>
<feature type="transmembrane region" description="Helical" evidence="1">
    <location>
        <begin position="144"/>
        <end position="161"/>
    </location>
</feature>
<evidence type="ECO:0000313" key="2">
    <source>
        <dbReference type="EMBL" id="QNT79609.1"/>
    </source>
</evidence>
<keyword evidence="3" id="KW-1185">Reference proteome</keyword>
<evidence type="ECO:0000313" key="3">
    <source>
        <dbReference type="Proteomes" id="UP000516349"/>
    </source>
</evidence>
<organism evidence="2 3">
    <name type="scientific">Entomobacter blattae</name>
    <dbReference type="NCBI Taxonomy" id="2762277"/>
    <lineage>
        <taxon>Bacteria</taxon>
        <taxon>Pseudomonadati</taxon>
        <taxon>Pseudomonadota</taxon>
        <taxon>Alphaproteobacteria</taxon>
        <taxon>Acetobacterales</taxon>
        <taxon>Acetobacteraceae</taxon>
        <taxon>Entomobacter</taxon>
    </lineage>
</organism>
<proteinExistence type="predicted"/>
<feature type="transmembrane region" description="Helical" evidence="1">
    <location>
        <begin position="93"/>
        <end position="111"/>
    </location>
</feature>